<evidence type="ECO:0000313" key="2">
    <source>
        <dbReference type="Proteomes" id="UP000706151"/>
    </source>
</evidence>
<dbReference type="InterPro" id="IPR052042">
    <property type="entry name" value="Tail_sheath_structural"/>
</dbReference>
<proteinExistence type="predicted"/>
<accession>A0A935W4P1</accession>
<dbReference type="AlphaFoldDB" id="A0A935W4P1"/>
<dbReference type="EMBL" id="JADJOT010000008">
    <property type="protein sequence ID" value="MBK7954314.1"/>
    <property type="molecule type" value="Genomic_DNA"/>
</dbReference>
<protein>
    <submittedName>
        <fullName evidence="1">Uncharacterized protein</fullName>
    </submittedName>
</protein>
<gene>
    <name evidence="1" type="ORF">IPK02_10330</name>
</gene>
<dbReference type="PANTHER" id="PTHR35861">
    <property type="match status" value="1"/>
</dbReference>
<name>A0A935W4P1_9PROT</name>
<dbReference type="PANTHER" id="PTHR35861:SF1">
    <property type="entry name" value="PHAGE TAIL SHEATH PROTEIN"/>
    <property type="match status" value="1"/>
</dbReference>
<evidence type="ECO:0000313" key="1">
    <source>
        <dbReference type="EMBL" id="MBK7954314.1"/>
    </source>
</evidence>
<comment type="caution">
    <text evidence="1">The sequence shown here is derived from an EMBL/GenBank/DDBJ whole genome shotgun (WGS) entry which is preliminary data.</text>
</comment>
<dbReference type="Proteomes" id="UP000706151">
    <property type="component" value="Unassembled WGS sequence"/>
</dbReference>
<organism evidence="1 2">
    <name type="scientific">Candidatus Accumulibacter affinis</name>
    <dbReference type="NCBI Taxonomy" id="2954384"/>
    <lineage>
        <taxon>Bacteria</taxon>
        <taxon>Pseudomonadati</taxon>
        <taxon>Pseudomonadota</taxon>
        <taxon>Betaproteobacteria</taxon>
        <taxon>Candidatus Accumulibacter</taxon>
    </lineage>
</organism>
<sequence>MSADSGWKYVNVRRLFLFLEETIDEGAVGGIPAEHPDAVGSGQTQYHGIPDRYVARRGDIRHQSGGAFFVKVDAETQSTEVVDAGRLIIEVGVAPVKPAEFVIIRISQKTLGQSRLT</sequence>
<reference evidence="1 2" key="1">
    <citation type="submission" date="2020-10" db="EMBL/GenBank/DDBJ databases">
        <title>Connecting structure to function with the recovery of over 1000 high-quality activated sludge metagenome-assembled genomes encoding full-length rRNA genes using long-read sequencing.</title>
        <authorList>
            <person name="Singleton C.M."/>
            <person name="Petriglieri F."/>
            <person name="Kristensen J.M."/>
            <person name="Kirkegaard R.H."/>
            <person name="Michaelsen T.Y."/>
            <person name="Andersen M.H."/>
            <person name="Karst S.M."/>
            <person name="Dueholm M.S."/>
            <person name="Nielsen P.H."/>
            <person name="Albertsen M."/>
        </authorList>
    </citation>
    <scope>NUCLEOTIDE SEQUENCE [LARGE SCALE GENOMIC DNA]</scope>
    <source>
        <strain evidence="1">Fred_18-Q3-R57-64_BAT3C.720</strain>
    </source>
</reference>